<protein>
    <recommendedName>
        <fullName evidence="2">Capsule synthesis protein CapA domain-containing protein</fullName>
    </recommendedName>
</protein>
<dbReference type="Proteomes" id="UP000176185">
    <property type="component" value="Unassembled WGS sequence"/>
</dbReference>
<organism evidence="3 4">
    <name type="scientific">Candidatus Adlerbacteria bacterium RIFCSPLOWO2_01_FULL_51_16</name>
    <dbReference type="NCBI Taxonomy" id="1797243"/>
    <lineage>
        <taxon>Bacteria</taxon>
        <taxon>Candidatus Adleribacteriota</taxon>
    </lineage>
</organism>
<accession>A0A1F4XHU7</accession>
<dbReference type="CDD" id="cd07381">
    <property type="entry name" value="MPP_CapA"/>
    <property type="match status" value="1"/>
</dbReference>
<dbReference type="Pfam" id="PF09587">
    <property type="entry name" value="PGA_cap"/>
    <property type="match status" value="1"/>
</dbReference>
<evidence type="ECO:0000313" key="4">
    <source>
        <dbReference type="Proteomes" id="UP000176185"/>
    </source>
</evidence>
<sequence length="307" mass="34123">MLFAGTLLFFVAVFGPARIVKAPEHIFAFFIKPPEARVLFVGDLFFDRYIRQVMDARGGEYVFSCIGDLLGSADLVVGNLEGPITDKPSISAGSEIGSPENFHFTFPPMTAALLAAHNIRMVNLGNNHIMSLGRDGLLQTKERLTAAGVGFFGDPDAGEENRVARIEINGIPTSFVNWSDWTSDKTDHTVAQVKKEVKAGRTTLVYAHWGEEYEEPLARMKDLARSFIDAGAIAVFGSHPHIVQEHEVYKGKDIYYSLGNFIFDQYWDKSVFQGLTVLLTISKDKVVRAQEYPVEMLRDGRTCPLVV</sequence>
<evidence type="ECO:0000259" key="2">
    <source>
        <dbReference type="SMART" id="SM00854"/>
    </source>
</evidence>
<dbReference type="InterPro" id="IPR052169">
    <property type="entry name" value="CW_Biosynth-Accessory"/>
</dbReference>
<dbReference type="EMBL" id="MEWX01000003">
    <property type="protein sequence ID" value="OGC81176.1"/>
    <property type="molecule type" value="Genomic_DNA"/>
</dbReference>
<dbReference type="SMART" id="SM00854">
    <property type="entry name" value="PGA_cap"/>
    <property type="match status" value="1"/>
</dbReference>
<dbReference type="PANTHER" id="PTHR33393:SF13">
    <property type="entry name" value="PGA BIOSYNTHESIS PROTEIN CAPA"/>
    <property type="match status" value="1"/>
</dbReference>
<name>A0A1F4XHU7_9BACT</name>
<dbReference type="InterPro" id="IPR019079">
    <property type="entry name" value="Capsule_synth_CapA"/>
</dbReference>
<proteinExistence type="inferred from homology"/>
<evidence type="ECO:0000313" key="3">
    <source>
        <dbReference type="EMBL" id="OGC81176.1"/>
    </source>
</evidence>
<feature type="domain" description="Capsule synthesis protein CapA" evidence="2">
    <location>
        <begin position="37"/>
        <end position="265"/>
    </location>
</feature>
<evidence type="ECO:0000256" key="1">
    <source>
        <dbReference type="ARBA" id="ARBA00005662"/>
    </source>
</evidence>
<dbReference type="STRING" id="1797243.A2943_00815"/>
<dbReference type="AlphaFoldDB" id="A0A1F4XHU7"/>
<comment type="similarity">
    <text evidence="1">Belongs to the CapA family.</text>
</comment>
<reference evidence="3 4" key="1">
    <citation type="journal article" date="2016" name="Nat. Commun.">
        <title>Thousands of microbial genomes shed light on interconnected biogeochemical processes in an aquifer system.</title>
        <authorList>
            <person name="Anantharaman K."/>
            <person name="Brown C.T."/>
            <person name="Hug L.A."/>
            <person name="Sharon I."/>
            <person name="Castelle C.J."/>
            <person name="Probst A.J."/>
            <person name="Thomas B.C."/>
            <person name="Singh A."/>
            <person name="Wilkins M.J."/>
            <person name="Karaoz U."/>
            <person name="Brodie E.L."/>
            <person name="Williams K.H."/>
            <person name="Hubbard S.S."/>
            <person name="Banfield J.F."/>
        </authorList>
    </citation>
    <scope>NUCLEOTIDE SEQUENCE [LARGE SCALE GENOMIC DNA]</scope>
</reference>
<dbReference type="PANTHER" id="PTHR33393">
    <property type="entry name" value="POLYGLUTAMINE SYNTHESIS ACCESSORY PROTEIN RV0574C-RELATED"/>
    <property type="match status" value="1"/>
</dbReference>
<comment type="caution">
    <text evidence="3">The sequence shown here is derived from an EMBL/GenBank/DDBJ whole genome shotgun (WGS) entry which is preliminary data.</text>
</comment>
<dbReference type="SUPFAM" id="SSF56300">
    <property type="entry name" value="Metallo-dependent phosphatases"/>
    <property type="match status" value="1"/>
</dbReference>
<dbReference type="InterPro" id="IPR029052">
    <property type="entry name" value="Metallo-depent_PP-like"/>
</dbReference>
<gene>
    <name evidence="3" type="ORF">A2943_00815</name>
</gene>